<dbReference type="PANTHER" id="PTHR36933">
    <property type="entry name" value="SLL0788 PROTEIN"/>
    <property type="match status" value="1"/>
</dbReference>
<dbReference type="PANTHER" id="PTHR36933:SF1">
    <property type="entry name" value="SLL0788 PROTEIN"/>
    <property type="match status" value="1"/>
</dbReference>
<sequence length="131" mass="13969">MRAAITAVLLPLVAAGAQAQEHHHHGSAAAEAAPPAAFVASSAKSFSALMDDAMAVMDAGMQQAPMNGVAEHDFVTMMMPHHQGAVDMAKAVLLHTQDPEIRNLALGIIAEQQNEINVMQAWLQRHKETTQ</sequence>
<evidence type="ECO:0000259" key="2">
    <source>
        <dbReference type="Pfam" id="PF03713"/>
    </source>
</evidence>
<dbReference type="AlphaFoldDB" id="A0A1M7IN05"/>
<proteinExistence type="predicted"/>
<dbReference type="Pfam" id="PF03713">
    <property type="entry name" value="DUF305"/>
    <property type="match status" value="1"/>
</dbReference>
<gene>
    <name evidence="3" type="ORF">SAMN05192549_101550</name>
</gene>
<feature type="domain" description="DUF305" evidence="2">
    <location>
        <begin position="71"/>
        <end position="130"/>
    </location>
</feature>
<keyword evidence="4" id="KW-1185">Reference proteome</keyword>
<dbReference type="Proteomes" id="UP000184339">
    <property type="component" value="Unassembled WGS sequence"/>
</dbReference>
<dbReference type="RefSeq" id="WP_229255590.1">
    <property type="nucleotide sequence ID" value="NZ_FRCX01000001.1"/>
</dbReference>
<evidence type="ECO:0000313" key="3">
    <source>
        <dbReference type="EMBL" id="SHM42196.1"/>
    </source>
</evidence>
<organism evidence="3 4">
    <name type="scientific">Duganella sacchari</name>
    <dbReference type="NCBI Taxonomy" id="551987"/>
    <lineage>
        <taxon>Bacteria</taxon>
        <taxon>Pseudomonadati</taxon>
        <taxon>Pseudomonadota</taxon>
        <taxon>Betaproteobacteria</taxon>
        <taxon>Burkholderiales</taxon>
        <taxon>Oxalobacteraceae</taxon>
        <taxon>Telluria group</taxon>
        <taxon>Duganella</taxon>
    </lineage>
</organism>
<feature type="chain" id="PRO_5012658298" description="DUF305 domain-containing protein" evidence="1">
    <location>
        <begin position="20"/>
        <end position="131"/>
    </location>
</feature>
<feature type="signal peptide" evidence="1">
    <location>
        <begin position="1"/>
        <end position="19"/>
    </location>
</feature>
<dbReference type="STRING" id="551987.SAMN05192549_101550"/>
<accession>A0A1M7IN05</accession>
<dbReference type="EMBL" id="FRCX01000001">
    <property type="protein sequence ID" value="SHM42196.1"/>
    <property type="molecule type" value="Genomic_DNA"/>
</dbReference>
<dbReference type="InterPro" id="IPR012347">
    <property type="entry name" value="Ferritin-like"/>
</dbReference>
<dbReference type="InterPro" id="IPR005183">
    <property type="entry name" value="DUF305_CopM-like"/>
</dbReference>
<dbReference type="Gene3D" id="1.20.1260.10">
    <property type="match status" value="1"/>
</dbReference>
<name>A0A1M7IN05_9BURK</name>
<protein>
    <recommendedName>
        <fullName evidence="2">DUF305 domain-containing protein</fullName>
    </recommendedName>
</protein>
<keyword evidence="1" id="KW-0732">Signal</keyword>
<reference evidence="4" key="1">
    <citation type="submission" date="2016-11" db="EMBL/GenBank/DDBJ databases">
        <authorList>
            <person name="Varghese N."/>
            <person name="Submissions S."/>
        </authorList>
    </citation>
    <scope>NUCLEOTIDE SEQUENCE [LARGE SCALE GENOMIC DNA]</scope>
    <source>
        <strain evidence="4">Sac-22</strain>
    </source>
</reference>
<evidence type="ECO:0000313" key="4">
    <source>
        <dbReference type="Proteomes" id="UP000184339"/>
    </source>
</evidence>
<evidence type="ECO:0000256" key="1">
    <source>
        <dbReference type="SAM" id="SignalP"/>
    </source>
</evidence>